<accession>A0ABR0BX26</accession>
<gene>
    <name evidence="1" type="ORF">Purlil1_7076</name>
</gene>
<dbReference type="Proteomes" id="UP001287286">
    <property type="component" value="Unassembled WGS sequence"/>
</dbReference>
<evidence type="ECO:0000313" key="2">
    <source>
        <dbReference type="Proteomes" id="UP001287286"/>
    </source>
</evidence>
<keyword evidence="2" id="KW-1185">Reference proteome</keyword>
<reference evidence="1 2" key="1">
    <citation type="journal article" date="2024" name="Microbiol. Resour. Announc.">
        <title>Genome annotations for the ascomycete fungi Trichoderma harzianum, Trichoderma aggressivum, and Purpureocillium lilacinum.</title>
        <authorList>
            <person name="Beijen E.P.W."/>
            <person name="Ohm R.A."/>
        </authorList>
    </citation>
    <scope>NUCLEOTIDE SEQUENCE [LARGE SCALE GENOMIC DNA]</scope>
    <source>
        <strain evidence="1 2">CBS 150709</strain>
    </source>
</reference>
<comment type="caution">
    <text evidence="1">The sequence shown here is derived from an EMBL/GenBank/DDBJ whole genome shotgun (WGS) entry which is preliminary data.</text>
</comment>
<protein>
    <submittedName>
        <fullName evidence="1">Uncharacterized protein</fullName>
    </submittedName>
</protein>
<evidence type="ECO:0000313" key="1">
    <source>
        <dbReference type="EMBL" id="KAK4088525.1"/>
    </source>
</evidence>
<dbReference type="EMBL" id="JAWRVI010000024">
    <property type="protein sequence ID" value="KAK4088525.1"/>
    <property type="molecule type" value="Genomic_DNA"/>
</dbReference>
<proteinExistence type="predicted"/>
<organism evidence="1 2">
    <name type="scientific">Purpureocillium lilacinum</name>
    <name type="common">Paecilomyces lilacinus</name>
    <dbReference type="NCBI Taxonomy" id="33203"/>
    <lineage>
        <taxon>Eukaryota</taxon>
        <taxon>Fungi</taxon>
        <taxon>Dikarya</taxon>
        <taxon>Ascomycota</taxon>
        <taxon>Pezizomycotina</taxon>
        <taxon>Sordariomycetes</taxon>
        <taxon>Hypocreomycetidae</taxon>
        <taxon>Hypocreales</taxon>
        <taxon>Ophiocordycipitaceae</taxon>
        <taxon>Purpureocillium</taxon>
    </lineage>
</organism>
<sequence>MGSEHARTKDGIVNALRRHADTRCVGHDVSRNAVDKGALAATSCATGQGIEVQTDVPDVGNGPGLSGGRPGSVTVRCRGPPSQSIPPTWNASKRRQPAWPLPLGAPRLRGVNVAIPEGTPQWSMCSTSTETRLGTAVHAPRHRGGNLQLGQCHTTLLSPCFENTGTVYQTRVRQRSTRPVRPRHRCGQWSNGACLAPSSDNRGSQGRPWRPATSCEASRAWTALQLLRHGRAGTRQHQIQRAGGPRTGRMIGAMTTLFRVLRGTLPTENVHGPPPPPPKWHPGLFHSWRWFHGRDRSHLSKVEPGPKRPYIKRKHINI</sequence>
<name>A0ABR0BX26_PURLI</name>